<sequence length="289" mass="29447">MTEFPTAGDDAVRLGRELFPDLAAELDAALAAARRGGGTAGGTAEESFDVWLDARTAAERASAYGPSAFGAALGDDARARLATAFDAARAVIGAAPGIALDLPEPEAFAAAGADFAALGAALDADPTLEPVPAPAGLGADGWRRLFAGAADAGGGGIRLVAASELEREFARLDRAPGAPAARVAVRSGSRDVAWSLRLVPAGLAPAVLGLSHAHGPHATLPELLMLQLMRVVRGEPPIDARSFTWIAGTLGGDRLAARHVYDAAERTVRLSTREPANQGPHLGARPPIA</sequence>
<dbReference type="Proteomes" id="UP000831786">
    <property type="component" value="Chromosome"/>
</dbReference>
<dbReference type="EMBL" id="CP095045">
    <property type="protein sequence ID" value="UOQ58679.1"/>
    <property type="molecule type" value="Genomic_DNA"/>
</dbReference>
<dbReference type="RefSeq" id="WP_244693853.1">
    <property type="nucleotide sequence ID" value="NZ_CP095044.1"/>
</dbReference>
<keyword evidence="2" id="KW-1185">Reference proteome</keyword>
<organism evidence="1 2">
    <name type="scientific">Leucobacter allii</name>
    <dbReference type="NCBI Taxonomy" id="2932247"/>
    <lineage>
        <taxon>Bacteria</taxon>
        <taxon>Bacillati</taxon>
        <taxon>Actinomycetota</taxon>
        <taxon>Actinomycetes</taxon>
        <taxon>Micrococcales</taxon>
        <taxon>Microbacteriaceae</taxon>
        <taxon>Leucobacter</taxon>
    </lineage>
</organism>
<evidence type="ECO:0008006" key="3">
    <source>
        <dbReference type="Google" id="ProtNLM"/>
    </source>
</evidence>
<proteinExistence type="predicted"/>
<gene>
    <name evidence="1" type="ORF">MUN78_07615</name>
</gene>
<name>A0ABY4FR72_9MICO</name>
<reference evidence="1 2" key="1">
    <citation type="submission" date="2022-04" db="EMBL/GenBank/DDBJ databases">
        <title>Leucobacter sp. isolated from rhizosphere of garlic.</title>
        <authorList>
            <person name="Won M."/>
            <person name="Lee C.-M."/>
            <person name="Woen H.-Y."/>
            <person name="Kwon S.-W."/>
        </authorList>
    </citation>
    <scope>NUCLEOTIDE SEQUENCE [LARGE SCALE GENOMIC DNA]</scope>
    <source>
        <strain evidence="1 2">H21R-40</strain>
    </source>
</reference>
<evidence type="ECO:0000313" key="1">
    <source>
        <dbReference type="EMBL" id="UOQ58679.1"/>
    </source>
</evidence>
<accession>A0ABY4FR72</accession>
<evidence type="ECO:0000313" key="2">
    <source>
        <dbReference type="Proteomes" id="UP000831786"/>
    </source>
</evidence>
<protein>
    <recommendedName>
        <fullName evidence="3">DUF222 domain-containing protein</fullName>
    </recommendedName>
</protein>